<keyword evidence="1" id="KW-0472">Membrane</keyword>
<dbReference type="EMBL" id="LAZR01024758">
    <property type="protein sequence ID" value="KKL74097.1"/>
    <property type="molecule type" value="Genomic_DNA"/>
</dbReference>
<dbReference type="AlphaFoldDB" id="A0A0F9HG66"/>
<evidence type="ECO:0000256" key="1">
    <source>
        <dbReference type="SAM" id="Phobius"/>
    </source>
</evidence>
<gene>
    <name evidence="2" type="ORF">LCGC14_2068320</name>
</gene>
<feature type="transmembrane region" description="Helical" evidence="1">
    <location>
        <begin position="7"/>
        <end position="29"/>
    </location>
</feature>
<protein>
    <submittedName>
        <fullName evidence="2">Uncharacterized protein</fullName>
    </submittedName>
</protein>
<comment type="caution">
    <text evidence="2">The sequence shown here is derived from an EMBL/GenBank/DDBJ whole genome shotgun (WGS) entry which is preliminary data.</text>
</comment>
<organism evidence="2">
    <name type="scientific">marine sediment metagenome</name>
    <dbReference type="NCBI Taxonomy" id="412755"/>
    <lineage>
        <taxon>unclassified sequences</taxon>
        <taxon>metagenomes</taxon>
        <taxon>ecological metagenomes</taxon>
    </lineage>
</organism>
<name>A0A0F9HG66_9ZZZZ</name>
<keyword evidence="1" id="KW-1133">Transmembrane helix</keyword>
<sequence>MTTSNKIGLTILKMVFGAIAALLFVRWVLWATG</sequence>
<accession>A0A0F9HG66</accession>
<keyword evidence="1" id="KW-0812">Transmembrane</keyword>
<proteinExistence type="predicted"/>
<evidence type="ECO:0000313" key="2">
    <source>
        <dbReference type="EMBL" id="KKL74097.1"/>
    </source>
</evidence>
<reference evidence="2" key="1">
    <citation type="journal article" date="2015" name="Nature">
        <title>Complex archaea that bridge the gap between prokaryotes and eukaryotes.</title>
        <authorList>
            <person name="Spang A."/>
            <person name="Saw J.H."/>
            <person name="Jorgensen S.L."/>
            <person name="Zaremba-Niedzwiedzka K."/>
            <person name="Martijn J."/>
            <person name="Lind A.E."/>
            <person name="van Eijk R."/>
            <person name="Schleper C."/>
            <person name="Guy L."/>
            <person name="Ettema T.J."/>
        </authorList>
    </citation>
    <scope>NUCLEOTIDE SEQUENCE</scope>
</reference>